<dbReference type="PANTHER" id="PTHR36440">
    <property type="entry name" value="PUTATIVE (AFU_ORTHOLOGUE AFUA_8G07350)-RELATED"/>
    <property type="match status" value="1"/>
</dbReference>
<dbReference type="EMBL" id="MRCE01000009">
    <property type="protein sequence ID" value="OKH38174.1"/>
    <property type="molecule type" value="Genomic_DNA"/>
</dbReference>
<dbReference type="InterPro" id="IPR018511">
    <property type="entry name" value="Hemolysin-typ_Ca-bd_CS"/>
</dbReference>
<dbReference type="InterPro" id="IPR011049">
    <property type="entry name" value="Serralysin-like_metalloprot_C"/>
</dbReference>
<dbReference type="Pfam" id="PF07883">
    <property type="entry name" value="Cupin_2"/>
    <property type="match status" value="1"/>
</dbReference>
<dbReference type="SUPFAM" id="SSF51120">
    <property type="entry name" value="beta-Roll"/>
    <property type="match status" value="2"/>
</dbReference>
<evidence type="ECO:0000259" key="2">
    <source>
        <dbReference type="Pfam" id="PF07883"/>
    </source>
</evidence>
<dbReference type="SUPFAM" id="SSF51182">
    <property type="entry name" value="RmlC-like cupins"/>
    <property type="match status" value="2"/>
</dbReference>
<dbReference type="GO" id="GO:0005509">
    <property type="term" value="F:calcium ion binding"/>
    <property type="evidence" value="ECO:0007669"/>
    <property type="project" value="InterPro"/>
</dbReference>
<feature type="compositionally biased region" description="Basic and acidic residues" evidence="1">
    <location>
        <begin position="1"/>
        <end position="11"/>
    </location>
</feature>
<dbReference type="InterPro" id="IPR013096">
    <property type="entry name" value="Cupin_2"/>
</dbReference>
<dbReference type="OrthoDB" id="443173at2"/>
<dbReference type="InterPro" id="IPR011051">
    <property type="entry name" value="RmlC_Cupin_sf"/>
</dbReference>
<evidence type="ECO:0000313" key="4">
    <source>
        <dbReference type="Proteomes" id="UP000185860"/>
    </source>
</evidence>
<dbReference type="Proteomes" id="UP000185860">
    <property type="component" value="Unassembled WGS sequence"/>
</dbReference>
<dbReference type="PROSITE" id="PS00330">
    <property type="entry name" value="HEMOLYSIN_CALCIUM"/>
    <property type="match status" value="2"/>
</dbReference>
<proteinExistence type="predicted"/>
<dbReference type="Gene3D" id="2.60.120.10">
    <property type="entry name" value="Jelly Rolls"/>
    <property type="match status" value="2"/>
</dbReference>
<feature type="domain" description="Cupin type-2" evidence="2">
    <location>
        <begin position="86"/>
        <end position="149"/>
    </location>
</feature>
<dbReference type="PRINTS" id="PR00313">
    <property type="entry name" value="CABNDNGRPT"/>
</dbReference>
<dbReference type="RefSeq" id="WP_073593614.1">
    <property type="nucleotide sequence ID" value="NZ_MRCE01000009.1"/>
</dbReference>
<dbReference type="AlphaFoldDB" id="A0A1U7ILM4"/>
<accession>A0A1U7ILM4</accession>
<comment type="caution">
    <text evidence="3">The sequence shown here is derived from an EMBL/GenBank/DDBJ whole genome shotgun (WGS) entry which is preliminary data.</text>
</comment>
<dbReference type="InterPro" id="IPR001343">
    <property type="entry name" value="Hemolysn_Ca-bd"/>
</dbReference>
<dbReference type="InterPro" id="IPR014710">
    <property type="entry name" value="RmlC-like_jellyroll"/>
</dbReference>
<dbReference type="STRING" id="454136.NIES2119_11535"/>
<sequence>MSGTHDREKDAIVSGLHQDSTSEHNHESIPATQSTNNTRKDFQIVKKEGEAYYPTEPKYYVGGDIYTIWADYRETNEAYVGMDFFIPPKDIFPQHTHGLEAEYQYVTEGNVNYTFGNASLIATPGTFVYFPIDRPMGFNGTDTPARAFVLSVPGPRYLELAGLPVSGPPQLVTPPVLTPEDLARVQELNRIYAGELVFPGQPVHEHDNLPPTLVVVPDGTPLPSQPIEGVQIVSYQDRPKFTGAFGIQYTSLASFAETNNTVDYSQFNLAPQTALPESIVSDKNVIYSIKKGALTVKIGDRTEVATPDTFVAIAPGESYSIANLGTEPVEALTVIVADTYLPKVQQYVEGEVVSSEPQKIGDGWIYTWGAFDQTGNPSSIGVTFTENALDDMFEVTDPNNQFPRLVPHLNMPDMFDAARVYNIEYPQIVKDKTPFDHMGWYANSEGHAPFSIYDKPHVDVHFFLDTIQERERITGAPELNAQLYKYPKDGFLNRDYILPNDPTTNQPATGDALQGAHWVDRETPEFRGQPFTETFIFGTYNGEVNFWEPMITKEFFQTKTNVTKPIKFPDIVAEDGFYPTEYSITYNPYFGEYTVSLDNFVYRQVTAENFFNENYYLRRHSDVAVAVSQGFFASGYEHFLAFGEVEGRNPSWRFDNQFYLREHPDVAAALSRGEIRSGFAHYVQYGRMENRESGGIFSRNFYLQKYNDVAVAIAQGFVANAWDHFELYGQFEGRDPGPTFNSQFYLLKNKDVKLAIDQGFFKSAFQHYVELGQFENRQGSANVSGTGTEAILGSNETDDILYAAAGGSYLIAGDGEDVLVAGKGSDILEGGAGSDEFIFQAEFEGKSGYGGQDIINDFEATAGVGDTIKLRNANNGTQLNIFDVQGSAVIQIVNSLNIDYTKGGDPNTPSGTGNFSPSPIQTITLTGVSAAQLMTQGILEINEKRINETTPGIVKAFGTYSYTVGDVAGSSIFGDQNNNIIAGDFITQEQINALKVKLEAISEIIIPGAAQSTDPSVNLGGTGKIPDTLLPREAFKNLTPTFDKTSVNNELAVGGPGNDLIFGGPGSDTLVGGLGVDVIIPGPGSDFVIGRESVDYIVYDSILDFRDRDNNPEDPVSNAVPDGRLGYIRLEEPYGTILTDPNTTRTGPDIFLVNSQAFNRGIDPTTNPALAAQIGYLKPGTVISGDGTGAAATKNGQLKVGEVTVPTSDGPAADDLQPLFYYSSTAGRLFFDRDGVGTQFGDFWMADMAQGTVLPPGTPSAVPTILIYVY</sequence>
<dbReference type="Pfam" id="PF00353">
    <property type="entry name" value="HemolysinCabind"/>
    <property type="match status" value="2"/>
</dbReference>
<dbReference type="Gene3D" id="2.150.10.10">
    <property type="entry name" value="Serralysin-like metalloprotease, C-terminal"/>
    <property type="match status" value="2"/>
</dbReference>
<feature type="region of interest" description="Disordered" evidence="1">
    <location>
        <begin position="1"/>
        <end position="40"/>
    </location>
</feature>
<reference evidence="3 4" key="1">
    <citation type="submission" date="2016-11" db="EMBL/GenBank/DDBJ databases">
        <title>Draft Genome Sequences of Nine Cyanobacterial Strains from Diverse Habitats.</title>
        <authorList>
            <person name="Zhu T."/>
            <person name="Hou S."/>
            <person name="Lu X."/>
            <person name="Hess W.R."/>
        </authorList>
    </citation>
    <scope>NUCLEOTIDE SEQUENCE [LARGE SCALE GENOMIC DNA]</scope>
    <source>
        <strain evidence="3 4">IAM M-71</strain>
    </source>
</reference>
<organism evidence="3 4">
    <name type="scientific">[Phormidium ambiguum] IAM M-71</name>
    <dbReference type="NCBI Taxonomy" id="454136"/>
    <lineage>
        <taxon>Bacteria</taxon>
        <taxon>Bacillati</taxon>
        <taxon>Cyanobacteriota</taxon>
        <taxon>Cyanophyceae</taxon>
        <taxon>Oscillatoriophycideae</taxon>
        <taxon>Aerosakkonematales</taxon>
        <taxon>Aerosakkonemataceae</taxon>
        <taxon>Floridanema</taxon>
    </lineage>
</organism>
<dbReference type="PANTHER" id="PTHR36440:SF1">
    <property type="entry name" value="PUTATIVE (AFU_ORTHOLOGUE AFUA_8G07350)-RELATED"/>
    <property type="match status" value="1"/>
</dbReference>
<evidence type="ECO:0000313" key="3">
    <source>
        <dbReference type="EMBL" id="OKH38174.1"/>
    </source>
</evidence>
<dbReference type="InterPro" id="IPR053146">
    <property type="entry name" value="QDO-like"/>
</dbReference>
<protein>
    <recommendedName>
        <fullName evidence="2">Cupin type-2 domain-containing protein</fullName>
    </recommendedName>
</protein>
<gene>
    <name evidence="3" type="ORF">NIES2119_11535</name>
</gene>
<evidence type="ECO:0000256" key="1">
    <source>
        <dbReference type="SAM" id="MobiDB-lite"/>
    </source>
</evidence>
<name>A0A1U7ILM4_9CYAN</name>